<dbReference type="RefSeq" id="WP_345462929.1">
    <property type="nucleotide sequence ID" value="NZ_BAABKG010000006.1"/>
</dbReference>
<sequence length="91" mass="10101">MRRQPRVSRLRTYTDAAAATGRRVLVAAGYDGLDLDRVAEQAGLDAAVLRHYLPDRDDLVALVLERWPDDDDPALRRSVVAELPAHLRPSG</sequence>
<keyword evidence="2" id="KW-1185">Reference proteome</keyword>
<accession>A0ABP9Q304</accession>
<name>A0ABP9Q304_9ACTN</name>
<gene>
    <name evidence="1" type="ORF">GCM10023340_39730</name>
</gene>
<organism evidence="1 2">
    <name type="scientific">Nocardioides marinquilinus</name>
    <dbReference type="NCBI Taxonomy" id="1210400"/>
    <lineage>
        <taxon>Bacteria</taxon>
        <taxon>Bacillati</taxon>
        <taxon>Actinomycetota</taxon>
        <taxon>Actinomycetes</taxon>
        <taxon>Propionibacteriales</taxon>
        <taxon>Nocardioidaceae</taxon>
        <taxon>Nocardioides</taxon>
    </lineage>
</organism>
<evidence type="ECO:0000313" key="1">
    <source>
        <dbReference type="EMBL" id="GAA5155112.1"/>
    </source>
</evidence>
<comment type="caution">
    <text evidence="1">The sequence shown here is derived from an EMBL/GenBank/DDBJ whole genome shotgun (WGS) entry which is preliminary data.</text>
</comment>
<dbReference type="EMBL" id="BAABKG010000006">
    <property type="protein sequence ID" value="GAA5155112.1"/>
    <property type="molecule type" value="Genomic_DNA"/>
</dbReference>
<evidence type="ECO:0000313" key="2">
    <source>
        <dbReference type="Proteomes" id="UP001500221"/>
    </source>
</evidence>
<evidence type="ECO:0008006" key="3">
    <source>
        <dbReference type="Google" id="ProtNLM"/>
    </source>
</evidence>
<protein>
    <recommendedName>
        <fullName evidence="3">TetR family transcriptional regulator</fullName>
    </recommendedName>
</protein>
<dbReference type="Proteomes" id="UP001500221">
    <property type="component" value="Unassembled WGS sequence"/>
</dbReference>
<dbReference type="Gene3D" id="1.10.357.10">
    <property type="entry name" value="Tetracycline Repressor, domain 2"/>
    <property type="match status" value="1"/>
</dbReference>
<dbReference type="InterPro" id="IPR009057">
    <property type="entry name" value="Homeodomain-like_sf"/>
</dbReference>
<dbReference type="SUPFAM" id="SSF46689">
    <property type="entry name" value="Homeodomain-like"/>
    <property type="match status" value="1"/>
</dbReference>
<proteinExistence type="predicted"/>
<reference evidence="2" key="1">
    <citation type="journal article" date="2019" name="Int. J. Syst. Evol. Microbiol.">
        <title>The Global Catalogue of Microorganisms (GCM) 10K type strain sequencing project: providing services to taxonomists for standard genome sequencing and annotation.</title>
        <authorList>
            <consortium name="The Broad Institute Genomics Platform"/>
            <consortium name="The Broad Institute Genome Sequencing Center for Infectious Disease"/>
            <person name="Wu L."/>
            <person name="Ma J."/>
        </authorList>
    </citation>
    <scope>NUCLEOTIDE SEQUENCE [LARGE SCALE GENOMIC DNA]</scope>
    <source>
        <strain evidence="2">JCM 18459</strain>
    </source>
</reference>